<dbReference type="PANTHER" id="PTHR10796">
    <property type="entry name" value="PATCHED-RELATED"/>
    <property type="match status" value="1"/>
</dbReference>
<dbReference type="GO" id="GO:0030659">
    <property type="term" value="C:cytoplasmic vesicle membrane"/>
    <property type="evidence" value="ECO:0007669"/>
    <property type="project" value="TreeGrafter"/>
</dbReference>
<dbReference type="GO" id="GO:0006897">
    <property type="term" value="P:endocytosis"/>
    <property type="evidence" value="ECO:0007669"/>
    <property type="project" value="TreeGrafter"/>
</dbReference>
<feature type="transmembrane region" description="Helical" evidence="1">
    <location>
        <begin position="90"/>
        <end position="109"/>
    </location>
</feature>
<keyword evidence="2" id="KW-1185">Reference proteome</keyword>
<feature type="transmembrane region" description="Helical" evidence="1">
    <location>
        <begin position="209"/>
        <end position="231"/>
    </location>
</feature>
<keyword evidence="1" id="KW-1133">Transmembrane helix</keyword>
<dbReference type="InterPro" id="IPR051697">
    <property type="entry name" value="Patched_domain-protein"/>
</dbReference>
<evidence type="ECO:0000256" key="1">
    <source>
        <dbReference type="SAM" id="Phobius"/>
    </source>
</evidence>
<feature type="transmembrane region" description="Helical" evidence="1">
    <location>
        <begin position="142"/>
        <end position="163"/>
    </location>
</feature>
<proteinExistence type="predicted"/>
<organism evidence="2 3">
    <name type="scientific">Panagrolaimus davidi</name>
    <dbReference type="NCBI Taxonomy" id="227884"/>
    <lineage>
        <taxon>Eukaryota</taxon>
        <taxon>Metazoa</taxon>
        <taxon>Ecdysozoa</taxon>
        <taxon>Nematoda</taxon>
        <taxon>Chromadorea</taxon>
        <taxon>Rhabditida</taxon>
        <taxon>Tylenchina</taxon>
        <taxon>Panagrolaimomorpha</taxon>
        <taxon>Panagrolaimoidea</taxon>
        <taxon>Panagrolaimidae</taxon>
        <taxon>Panagrolaimus</taxon>
    </lineage>
</organism>
<evidence type="ECO:0000313" key="3">
    <source>
        <dbReference type="WBParaSite" id="PDA_v2.g27881.t1"/>
    </source>
</evidence>
<dbReference type="GO" id="GO:0005886">
    <property type="term" value="C:plasma membrane"/>
    <property type="evidence" value="ECO:0007669"/>
    <property type="project" value="TreeGrafter"/>
</dbReference>
<dbReference type="SUPFAM" id="SSF82866">
    <property type="entry name" value="Multidrug efflux transporter AcrB transmembrane domain"/>
    <property type="match status" value="1"/>
</dbReference>
<dbReference type="GO" id="GO:0018996">
    <property type="term" value="P:molting cycle, collagen and cuticulin-based cuticle"/>
    <property type="evidence" value="ECO:0007669"/>
    <property type="project" value="TreeGrafter"/>
</dbReference>
<feature type="transmembrane region" description="Helical" evidence="1">
    <location>
        <begin position="116"/>
        <end position="136"/>
    </location>
</feature>
<feature type="transmembrane region" description="Helical" evidence="1">
    <location>
        <begin position="183"/>
        <end position="203"/>
    </location>
</feature>
<dbReference type="Proteomes" id="UP000887578">
    <property type="component" value="Unplaced"/>
</dbReference>
<evidence type="ECO:0000313" key="2">
    <source>
        <dbReference type="Proteomes" id="UP000887578"/>
    </source>
</evidence>
<keyword evidence="1" id="KW-0472">Membrane</keyword>
<accession>A0A914QER0</accession>
<dbReference type="PANTHER" id="PTHR10796:SF189">
    <property type="entry name" value="SSD DOMAIN-CONTAINING PROTEIN"/>
    <property type="match status" value="1"/>
</dbReference>
<dbReference type="AlphaFoldDB" id="A0A914QER0"/>
<protein>
    <submittedName>
        <fullName evidence="3">Uncharacterized protein</fullName>
    </submittedName>
</protein>
<dbReference type="WBParaSite" id="PDA_v2.g27881.t1">
    <property type="protein sequence ID" value="PDA_v2.g27881.t1"/>
    <property type="gene ID" value="PDA_v2.g27881"/>
</dbReference>
<reference evidence="3" key="1">
    <citation type="submission" date="2022-11" db="UniProtKB">
        <authorList>
            <consortium name="WormBaseParasite"/>
        </authorList>
    </citation>
    <scope>IDENTIFICATION</scope>
</reference>
<keyword evidence="1" id="KW-0812">Transmembrane</keyword>
<sequence length="253" mass="28213">MTKFIPFITQEPYSAWNDGLKYSVNNETGEITINKMLFIVTFKGITSLDGKVKVLSKCREILNRYPQYDVASFDTDSGTVDMILNLSENLIIPSAVIIVLAGIFSALIMQNIIASLATAFFTASSILGLYGFVYFINIDLDVFTVGTFLFTTLINSFLVSQAVAEYMRNWHETNRLQKTLERLCCQSIKLLILTFFFTSPVLITPVPVHFINISILIISILCAIVHIAFFIPSTMSFSSNSCTGNSCCYDSSD</sequence>
<name>A0A914QER0_9BILA</name>